<sequence length="419" mass="48215">MNNRKLPDQQALQIRYEGYSEARLAIAKELQELIEHSVQELPSPLMVKVRSKDFVSFFKKYIRILNSGSPELIGKDGSPRITDIIGVRIICPFLEEIDMVELILARVFEIVEVEKKGANYSFKEFGYESIHILVKIPASLIEKHGACGCDVAEVQIRTILQNAWAEVEHELVYKAEFNPFGEPMKRKLAAINANLFLADVIFEEIRTYQRQLNGELGKRRHSFFKKVEDATDALLFNPEEPEEPEERLDGLPMEFILGTKENSSMDDLLLEALSAHNKSQFNEAIYFYSRILEMNPDNSVRALVYKHRGMANFARSHYEEALKDFSNSLKLDQTSYKSAYYRGLVRAVLQQYSEAIEDFTLSVQINPYQHFCLCRRGQAYYHLGDYPQALADCEAALVLDPSSQTALQFRDLLREKLKM</sequence>
<dbReference type="EMBL" id="CP001843">
    <property type="protein sequence ID" value="AEF86267.1"/>
    <property type="molecule type" value="Genomic_DNA"/>
</dbReference>
<dbReference type="InterPro" id="IPR050498">
    <property type="entry name" value="Ycf3"/>
</dbReference>
<dbReference type="Pfam" id="PF04607">
    <property type="entry name" value="RelA_SpoT"/>
    <property type="match status" value="1"/>
</dbReference>
<dbReference type="SMART" id="SM00954">
    <property type="entry name" value="RelA_SpoT"/>
    <property type="match status" value="1"/>
</dbReference>
<dbReference type="PANTHER" id="PTHR44858">
    <property type="entry name" value="TETRATRICOPEPTIDE REPEAT PROTEIN 6"/>
    <property type="match status" value="1"/>
</dbReference>
<protein>
    <submittedName>
        <fullName evidence="5">RelA/SpoT domain protein</fullName>
    </submittedName>
</protein>
<evidence type="ECO:0000256" key="2">
    <source>
        <dbReference type="ARBA" id="ARBA00022803"/>
    </source>
</evidence>
<reference evidence="5 6" key="2">
    <citation type="journal article" date="2011" name="ISME J.">
        <title>RNA-seq reveals cooperative metabolic interactions between two termite-gut spirochete species in co-culture.</title>
        <authorList>
            <person name="Rosenthal A.Z."/>
            <person name="Matson E.G."/>
            <person name="Eldar A."/>
            <person name="Leadbetter J.R."/>
        </authorList>
    </citation>
    <scope>NUCLEOTIDE SEQUENCE [LARGE SCALE GENOMIC DNA]</scope>
    <source>
        <strain evidence="6">ATCC BAA-887 / DSM 12427 / ZAS-2</strain>
    </source>
</reference>
<dbReference type="PROSITE" id="PS50005">
    <property type="entry name" value="TPR"/>
    <property type="match status" value="3"/>
</dbReference>
<name>F5YH46_TREPZ</name>
<dbReference type="eggNOG" id="COG0457">
    <property type="taxonomic scope" value="Bacteria"/>
</dbReference>
<dbReference type="InterPro" id="IPR011990">
    <property type="entry name" value="TPR-like_helical_dom_sf"/>
</dbReference>
<dbReference type="Proteomes" id="UP000009223">
    <property type="component" value="Chromosome"/>
</dbReference>
<dbReference type="CDD" id="cd05399">
    <property type="entry name" value="NT_Rel-Spo_like"/>
    <property type="match status" value="1"/>
</dbReference>
<evidence type="ECO:0000313" key="5">
    <source>
        <dbReference type="EMBL" id="AEF86267.1"/>
    </source>
</evidence>
<dbReference type="InterPro" id="IPR043519">
    <property type="entry name" value="NT_sf"/>
</dbReference>
<dbReference type="AlphaFoldDB" id="F5YH46"/>
<dbReference type="SMART" id="SM00028">
    <property type="entry name" value="TPR"/>
    <property type="match status" value="4"/>
</dbReference>
<keyword evidence="2 3" id="KW-0802">TPR repeat</keyword>
<feature type="repeat" description="TPR" evidence="3">
    <location>
        <begin position="336"/>
        <end position="369"/>
    </location>
</feature>
<dbReference type="Gene3D" id="3.30.460.10">
    <property type="entry name" value="Beta Polymerase, domain 2"/>
    <property type="match status" value="1"/>
</dbReference>
<dbReference type="RefSeq" id="WP_015707751.1">
    <property type="nucleotide sequence ID" value="NC_015578.1"/>
</dbReference>
<dbReference type="PANTHER" id="PTHR44858:SF1">
    <property type="entry name" value="UDP-N-ACETYLGLUCOSAMINE--PEPTIDE N-ACETYLGLUCOSAMINYLTRANSFERASE SPINDLY-RELATED"/>
    <property type="match status" value="1"/>
</dbReference>
<feature type="repeat" description="TPR" evidence="3">
    <location>
        <begin position="302"/>
        <end position="335"/>
    </location>
</feature>
<dbReference type="InterPro" id="IPR019734">
    <property type="entry name" value="TPR_rpt"/>
</dbReference>
<dbReference type="Pfam" id="PF13432">
    <property type="entry name" value="TPR_16"/>
    <property type="match status" value="1"/>
</dbReference>
<keyword evidence="6" id="KW-1185">Reference proteome</keyword>
<dbReference type="KEGG" id="tpi:TREPR_2457"/>
<reference evidence="6" key="1">
    <citation type="submission" date="2009-12" db="EMBL/GenBank/DDBJ databases">
        <title>Complete sequence of Treponema primitia strain ZAS-2.</title>
        <authorList>
            <person name="Tetu S.G."/>
            <person name="Matson E."/>
            <person name="Ren Q."/>
            <person name="Seshadri R."/>
            <person name="Elbourne L."/>
            <person name="Hassan K.A."/>
            <person name="Durkin A."/>
            <person name="Radune D."/>
            <person name="Mohamoud Y."/>
            <person name="Shay R."/>
            <person name="Jin S."/>
            <person name="Zhang X."/>
            <person name="Lucey K."/>
            <person name="Ballor N.R."/>
            <person name="Ottesen E."/>
            <person name="Rosenthal R."/>
            <person name="Allen A."/>
            <person name="Leadbetter J.R."/>
            <person name="Paulsen I.T."/>
        </authorList>
    </citation>
    <scope>NUCLEOTIDE SEQUENCE [LARGE SCALE GENOMIC DNA]</scope>
    <source>
        <strain evidence="6">ATCC BAA-887 / DSM 12427 / ZAS-2</strain>
    </source>
</reference>
<dbReference type="Pfam" id="PF00515">
    <property type="entry name" value="TPR_1"/>
    <property type="match status" value="1"/>
</dbReference>
<feature type="repeat" description="TPR" evidence="3">
    <location>
        <begin position="370"/>
        <end position="403"/>
    </location>
</feature>
<feature type="domain" description="RelA/SpoT" evidence="4">
    <location>
        <begin position="49"/>
        <end position="179"/>
    </location>
</feature>
<evidence type="ECO:0000256" key="3">
    <source>
        <dbReference type="PROSITE-ProRule" id="PRU00339"/>
    </source>
</evidence>
<dbReference type="HOGENOM" id="CLU_676041_0_0_12"/>
<evidence type="ECO:0000256" key="1">
    <source>
        <dbReference type="ARBA" id="ARBA00022737"/>
    </source>
</evidence>
<dbReference type="Gene3D" id="1.25.40.10">
    <property type="entry name" value="Tetratricopeptide repeat domain"/>
    <property type="match status" value="2"/>
</dbReference>
<dbReference type="STRING" id="545694.TREPR_2457"/>
<dbReference type="Gene3D" id="1.10.287.860">
    <property type="entry name" value="Nucleotidyltransferase"/>
    <property type="match status" value="1"/>
</dbReference>
<proteinExistence type="predicted"/>
<dbReference type="OrthoDB" id="9789634at2"/>
<dbReference type="SUPFAM" id="SSF81301">
    <property type="entry name" value="Nucleotidyltransferase"/>
    <property type="match status" value="1"/>
</dbReference>
<dbReference type="InterPro" id="IPR007685">
    <property type="entry name" value="RelA_SpoT"/>
</dbReference>
<keyword evidence="1" id="KW-0677">Repeat</keyword>
<dbReference type="GO" id="GO:0015969">
    <property type="term" value="P:guanosine tetraphosphate metabolic process"/>
    <property type="evidence" value="ECO:0007669"/>
    <property type="project" value="InterPro"/>
</dbReference>
<dbReference type="eggNOG" id="COG2357">
    <property type="taxonomic scope" value="Bacteria"/>
</dbReference>
<dbReference type="SUPFAM" id="SSF48452">
    <property type="entry name" value="TPR-like"/>
    <property type="match status" value="1"/>
</dbReference>
<evidence type="ECO:0000259" key="4">
    <source>
        <dbReference type="SMART" id="SM00954"/>
    </source>
</evidence>
<accession>F5YH46</accession>
<organism evidence="5 6">
    <name type="scientific">Treponema primitia (strain ATCC BAA-887 / DSM 12427 / ZAS-2)</name>
    <dbReference type="NCBI Taxonomy" id="545694"/>
    <lineage>
        <taxon>Bacteria</taxon>
        <taxon>Pseudomonadati</taxon>
        <taxon>Spirochaetota</taxon>
        <taxon>Spirochaetia</taxon>
        <taxon>Spirochaetales</taxon>
        <taxon>Treponemataceae</taxon>
        <taxon>Treponema</taxon>
    </lineage>
</organism>
<gene>
    <name evidence="5" type="ordered locus">TREPR_2457</name>
</gene>
<evidence type="ECO:0000313" key="6">
    <source>
        <dbReference type="Proteomes" id="UP000009223"/>
    </source>
</evidence>